<gene>
    <name evidence="3" type="ORF">M8A51_10680</name>
</gene>
<evidence type="ECO:0000256" key="1">
    <source>
        <dbReference type="SAM" id="MobiDB-lite"/>
    </source>
</evidence>
<feature type="domain" description="AsmA" evidence="2">
    <location>
        <begin position="206"/>
        <end position="557"/>
    </location>
</feature>
<feature type="region of interest" description="Disordered" evidence="1">
    <location>
        <begin position="652"/>
        <end position="680"/>
    </location>
</feature>
<dbReference type="Proteomes" id="UP001165541">
    <property type="component" value="Unassembled WGS sequence"/>
</dbReference>
<proteinExistence type="predicted"/>
<dbReference type="PANTHER" id="PTHR30441">
    <property type="entry name" value="DUF748 DOMAIN-CONTAINING PROTEIN"/>
    <property type="match status" value="1"/>
</dbReference>
<dbReference type="InterPro" id="IPR052894">
    <property type="entry name" value="AsmA-related"/>
</dbReference>
<accession>A0ABT0YQ66</accession>
<dbReference type="RefSeq" id="WP_251778205.1">
    <property type="nucleotide sequence ID" value="NZ_JAMKFE010000005.1"/>
</dbReference>
<dbReference type="EMBL" id="JAMKFE010000005">
    <property type="protein sequence ID" value="MCM5679998.1"/>
    <property type="molecule type" value="Genomic_DNA"/>
</dbReference>
<protein>
    <submittedName>
        <fullName evidence="3">AsmA family protein</fullName>
    </submittedName>
</protein>
<sequence>MRGPWAIAGVALAGLVALLLICEAAGWPFLRGPFERQLEQRLQREVTIGDEFKLRLLGSVRLRTDRFVIGPPGWAADAGQPSGFVDAEGVYLKLPYSSLLAQWRHRGDPAAPPLRVRAFEVDAIDATLWRLADGRANWQFGEPKPAPPGRDFEAPEFERLVVGRGDVRYRDAVLQLVLQAQARTDEGSQAGRSARGVVLQGDGSYRKAEFEFRITSSGALPLLAQEGQGEPVPVTASASAGQAKYAFDGHAIDLLRLHGFDGQFSVQGNSLATAGAPWGVTLPTTPPFKLDGQLAKEGRVWKAAVREAAVGTSRLGGHFTFDRRPQVPLLSGKLTGERLVLADLGPAFGAPRGAGSGRPPGADGQVLPQREFNLPSLRIMNADVRFDLEMLDLGTAYLRDLRPLQAHVRLQGGVLRIDEVVADTSGGKLRGALVLDSRPAAPRWDVDLQLADVRLEQWLQARNPRDEQAREGATAPAYVTGSMSGRAQFRGVGRSTAAMLGSLDGTASLWVHDGELSHLVVEALGIDVAEGLGLLITGDRRLPMRCAVMRFVADDGQLKSELGLIDTPDTLVLVDGSVSLAREQLDLTLMARPKDFSPLSLRSPIHVQGRFADPQVRLDAGRIGLKVLAAAALAAVNPLAAVIPLIDPGASTGTRQGCGQALQRLRSARTGEPAPPARTP</sequence>
<evidence type="ECO:0000313" key="4">
    <source>
        <dbReference type="Proteomes" id="UP001165541"/>
    </source>
</evidence>
<evidence type="ECO:0000313" key="3">
    <source>
        <dbReference type="EMBL" id="MCM5679998.1"/>
    </source>
</evidence>
<dbReference type="Pfam" id="PF05170">
    <property type="entry name" value="AsmA"/>
    <property type="match status" value="1"/>
</dbReference>
<dbReference type="PANTHER" id="PTHR30441:SF9">
    <property type="entry name" value="ASMA FAMILY PROTEIN YHJG"/>
    <property type="match status" value="1"/>
</dbReference>
<name>A0ABT0YQ66_9BURK</name>
<keyword evidence="4" id="KW-1185">Reference proteome</keyword>
<dbReference type="InterPro" id="IPR007844">
    <property type="entry name" value="AsmA"/>
</dbReference>
<organism evidence="3 4">
    <name type="scientific">Caldimonas mangrovi</name>
    <dbReference type="NCBI Taxonomy" id="2944811"/>
    <lineage>
        <taxon>Bacteria</taxon>
        <taxon>Pseudomonadati</taxon>
        <taxon>Pseudomonadota</taxon>
        <taxon>Betaproteobacteria</taxon>
        <taxon>Burkholderiales</taxon>
        <taxon>Sphaerotilaceae</taxon>
        <taxon>Caldimonas</taxon>
    </lineage>
</organism>
<comment type="caution">
    <text evidence="3">The sequence shown here is derived from an EMBL/GenBank/DDBJ whole genome shotgun (WGS) entry which is preliminary data.</text>
</comment>
<evidence type="ECO:0000259" key="2">
    <source>
        <dbReference type="Pfam" id="PF05170"/>
    </source>
</evidence>
<reference evidence="3" key="1">
    <citation type="submission" date="2022-05" db="EMBL/GenBank/DDBJ databases">
        <title>Schlegelella sp. nov., isolated from mangrove soil.</title>
        <authorList>
            <person name="Liu Y."/>
            <person name="Ge X."/>
            <person name="Liu W."/>
        </authorList>
    </citation>
    <scope>NUCLEOTIDE SEQUENCE</scope>
    <source>
        <strain evidence="3">S2-27</strain>
    </source>
</reference>